<comment type="caution">
    <text evidence="4">The sequence shown here is derived from an EMBL/GenBank/DDBJ whole genome shotgun (WGS) entry which is preliminary data.</text>
</comment>
<feature type="domain" description="Vanadium-dependent haloperoxidase NapH1-like second helical-bundle" evidence="3">
    <location>
        <begin position="323"/>
        <end position="489"/>
    </location>
</feature>
<feature type="domain" description="DUF6851" evidence="2">
    <location>
        <begin position="78"/>
        <end position="216"/>
    </location>
</feature>
<dbReference type="AlphaFoldDB" id="A0A6I4V201"/>
<dbReference type="CDD" id="cd03398">
    <property type="entry name" value="PAP2_haloperoxidase"/>
    <property type="match status" value="1"/>
</dbReference>
<dbReference type="InterPro" id="IPR052559">
    <property type="entry name" value="V-haloperoxidase"/>
</dbReference>
<dbReference type="InterPro" id="IPR049283">
    <property type="entry name" value="DUF6851"/>
</dbReference>
<name>A0A6I4V201_9SPHN</name>
<keyword evidence="5" id="KW-1185">Reference proteome</keyword>
<dbReference type="RefSeq" id="WP_160730255.1">
    <property type="nucleotide sequence ID" value="NZ_WTYP01000001.1"/>
</dbReference>
<protein>
    <submittedName>
        <fullName evidence="4">Phosphatase PAP2 family protein</fullName>
    </submittedName>
</protein>
<dbReference type="SUPFAM" id="SSF48317">
    <property type="entry name" value="Acid phosphatase/Vanadium-dependent haloperoxidase"/>
    <property type="match status" value="1"/>
</dbReference>
<evidence type="ECO:0000259" key="3">
    <source>
        <dbReference type="Pfam" id="PF22778"/>
    </source>
</evidence>
<dbReference type="EMBL" id="WTYP01000001">
    <property type="protein sequence ID" value="MXP47096.1"/>
    <property type="molecule type" value="Genomic_DNA"/>
</dbReference>
<dbReference type="PANTHER" id="PTHR34599:SF2">
    <property type="entry name" value="TRAF-TYPE DOMAIN-CONTAINING PROTEIN"/>
    <property type="match status" value="1"/>
</dbReference>
<organism evidence="4 5">
    <name type="scientific">Pontixanthobacter luteolus</name>
    <dbReference type="NCBI Taxonomy" id="295089"/>
    <lineage>
        <taxon>Bacteria</taxon>
        <taxon>Pseudomonadati</taxon>
        <taxon>Pseudomonadota</taxon>
        <taxon>Alphaproteobacteria</taxon>
        <taxon>Sphingomonadales</taxon>
        <taxon>Erythrobacteraceae</taxon>
        <taxon>Pontixanthobacter</taxon>
    </lineage>
</organism>
<keyword evidence="1" id="KW-0732">Signal</keyword>
<dbReference type="Pfam" id="PF21167">
    <property type="entry name" value="DUF6851"/>
    <property type="match status" value="1"/>
</dbReference>
<feature type="signal peptide" evidence="1">
    <location>
        <begin position="1"/>
        <end position="27"/>
    </location>
</feature>
<accession>A0A6I4V201</accession>
<dbReference type="PANTHER" id="PTHR34599">
    <property type="entry name" value="PEROXIDASE-RELATED"/>
    <property type="match status" value="1"/>
</dbReference>
<evidence type="ECO:0000313" key="4">
    <source>
        <dbReference type="EMBL" id="MXP47096.1"/>
    </source>
</evidence>
<evidence type="ECO:0000313" key="5">
    <source>
        <dbReference type="Proteomes" id="UP000471435"/>
    </source>
</evidence>
<dbReference type="Gene3D" id="1.10.606.20">
    <property type="match status" value="1"/>
</dbReference>
<dbReference type="OrthoDB" id="103227at2"/>
<feature type="chain" id="PRO_5026148579" evidence="1">
    <location>
        <begin position="28"/>
        <end position="493"/>
    </location>
</feature>
<dbReference type="Pfam" id="PF22778">
    <property type="entry name" value="VCPO_2nd"/>
    <property type="match status" value="1"/>
</dbReference>
<gene>
    <name evidence="4" type="ORF">GRI43_06800</name>
</gene>
<reference evidence="4 5" key="1">
    <citation type="submission" date="2019-12" db="EMBL/GenBank/DDBJ databases">
        <title>Genomic-based taxomic classification of the family Erythrobacteraceae.</title>
        <authorList>
            <person name="Xu L."/>
        </authorList>
    </citation>
    <scope>NUCLEOTIDE SEQUENCE [LARGE SCALE GENOMIC DNA]</scope>
    <source>
        <strain evidence="4 5">SW-109</strain>
    </source>
</reference>
<evidence type="ECO:0000256" key="1">
    <source>
        <dbReference type="SAM" id="SignalP"/>
    </source>
</evidence>
<sequence>MQRRNFLKSGSVLGLLGGASFSAPLHAGEVRIQHTGKSVGGQAQSLAYHWVDVLQNIAAEDVRRNEARPTVLARAMAIVTGAMYEAWAAYDGKARGVLFGASLRQPQANRTDANKREAISYAAAGALIDLYPENVATVHAALRGFGYRPELAVPGRSNAAGIGTLVAETMASECHRDGANQLGDEAGSAGTPYSDYTQYSPANPPDRVYHPDRWQPITFRRDDGSTFAPGFLTPHWYRVKAFALSSCDQFRAPEPPRVGSEELRDEVDEVIAFNAGLSDEQKGLVEFMRDGPSSTGQSGHWLRFAQDISRRDGNDLDADVKMFFQIGQTAHDAFIASWDSKRYWDTSRPWTLVRHYYGERMIKGWGGPGKGTIELKGSEWYPYSPYVFVSPPFPSYVSGHSTVSAACAEGLRLFTGDDAFGAELIRHPGEITEPDALGEDVRLYLPTFTETAEMAGISRIYGGYHIQSDNIEGLKMGRSVGKLVHERAQDLFG</sequence>
<evidence type="ECO:0000259" key="2">
    <source>
        <dbReference type="Pfam" id="PF21167"/>
    </source>
</evidence>
<dbReference type="Proteomes" id="UP000471435">
    <property type="component" value="Unassembled WGS sequence"/>
</dbReference>
<dbReference type="InterPro" id="IPR055161">
    <property type="entry name" value="NapH1-like_2nd"/>
</dbReference>
<dbReference type="InterPro" id="IPR036938">
    <property type="entry name" value="PAP2/HPO_sf"/>
</dbReference>
<proteinExistence type="predicted"/>